<dbReference type="Pfam" id="PF00291">
    <property type="entry name" value="PALP"/>
    <property type="match status" value="1"/>
</dbReference>
<keyword evidence="3" id="KW-1185">Reference proteome</keyword>
<organism evidence="2 3">
    <name type="scientific">Gymnodinialimonas ceratoperidinii</name>
    <dbReference type="NCBI Taxonomy" id="2856823"/>
    <lineage>
        <taxon>Bacteria</taxon>
        <taxon>Pseudomonadati</taxon>
        <taxon>Pseudomonadota</taxon>
        <taxon>Alphaproteobacteria</taxon>
        <taxon>Rhodobacterales</taxon>
        <taxon>Paracoccaceae</taxon>
        <taxon>Gymnodinialimonas</taxon>
    </lineage>
</organism>
<evidence type="ECO:0000313" key="2">
    <source>
        <dbReference type="EMBL" id="QXT38752.1"/>
    </source>
</evidence>
<feature type="domain" description="Tryptophan synthase beta chain-like PALP" evidence="1">
    <location>
        <begin position="42"/>
        <end position="346"/>
    </location>
</feature>
<evidence type="ECO:0000259" key="1">
    <source>
        <dbReference type="Pfam" id="PF00291"/>
    </source>
</evidence>
<dbReference type="KEGG" id="gce:KYE46_12510"/>
<dbReference type="InterPro" id="IPR001926">
    <property type="entry name" value="TrpB-like_PALP"/>
</dbReference>
<dbReference type="PANTHER" id="PTHR42937">
    <property type="match status" value="1"/>
</dbReference>
<dbReference type="EMBL" id="CP079194">
    <property type="protein sequence ID" value="QXT38752.1"/>
    <property type="molecule type" value="Genomic_DNA"/>
</dbReference>
<dbReference type="RefSeq" id="WP_219000948.1">
    <property type="nucleotide sequence ID" value="NZ_CP079194.1"/>
</dbReference>
<protein>
    <submittedName>
        <fullName evidence="2">Pyridoxal-phosphate dependent enzyme</fullName>
    </submittedName>
</protein>
<dbReference type="PANTHER" id="PTHR42937:SF1">
    <property type="entry name" value="DIAMINOPROPIONATE AMMONIA-LYASE"/>
    <property type="match status" value="1"/>
</dbReference>
<name>A0A8F6YC16_9RHOB</name>
<dbReference type="Proteomes" id="UP000825009">
    <property type="component" value="Chromosome"/>
</dbReference>
<accession>A0A8F6YC16</accession>
<proteinExistence type="predicted"/>
<reference evidence="2 3" key="1">
    <citation type="submission" date="2021-07" db="EMBL/GenBank/DDBJ databases">
        <title>A novel Jannaschia species isolated from marine dinoflagellate Ceratoperidinium margalefii.</title>
        <authorList>
            <person name="Jiang Y."/>
            <person name="Li Z."/>
        </authorList>
    </citation>
    <scope>NUCLEOTIDE SEQUENCE [LARGE SCALE GENOMIC DNA]</scope>
    <source>
        <strain evidence="2 3">J12C1-MA-4</strain>
    </source>
</reference>
<evidence type="ECO:0000313" key="3">
    <source>
        <dbReference type="Proteomes" id="UP000825009"/>
    </source>
</evidence>
<gene>
    <name evidence="2" type="ORF">KYE46_12510</name>
</gene>
<dbReference type="AlphaFoldDB" id="A0A8F6YC16"/>
<sequence>MRHLTPTTAQTAPLLATLTDIPRPSVAAHAPADLLRRCPEAAETPFCDLPDLAERFGIAALHAKDERNRMGLGSFKALGAAYVIACDAEQGRAKGQAYYTASAGNHGLSVAAGAQAFGARAVIYLAATVPPAFAARLEAMGAEVRWRGDVYEDSMAAAQADAEAEGAVLLSDSSWPGYTERPWRLMEGYLVLMQEAAAQISEPPSHIFLQAGVGGLAASAAAYAREVWGDAPRIIVVEPDAAPALFASVEAGAAQVTEGPASAMGRLDCKEPSLIALKGLARDATDFMLISEEDGANGAEIAAQAGLPSTPSGAAGLAGLCVATSAADHASAFGLDAASRVLVILSEGPEG</sequence>